<name>A0A1X2HAF0_SYNRA</name>
<protein>
    <submittedName>
        <fullName evidence="1">Uncharacterized protein</fullName>
    </submittedName>
</protein>
<organism evidence="1 2">
    <name type="scientific">Syncephalastrum racemosum</name>
    <name type="common">Filamentous fungus</name>
    <dbReference type="NCBI Taxonomy" id="13706"/>
    <lineage>
        <taxon>Eukaryota</taxon>
        <taxon>Fungi</taxon>
        <taxon>Fungi incertae sedis</taxon>
        <taxon>Mucoromycota</taxon>
        <taxon>Mucoromycotina</taxon>
        <taxon>Mucoromycetes</taxon>
        <taxon>Mucorales</taxon>
        <taxon>Syncephalastraceae</taxon>
        <taxon>Syncephalastrum</taxon>
    </lineage>
</organism>
<evidence type="ECO:0000313" key="2">
    <source>
        <dbReference type="Proteomes" id="UP000242180"/>
    </source>
</evidence>
<dbReference type="EMBL" id="MCGN01000007">
    <property type="protein sequence ID" value="ORY95070.1"/>
    <property type="molecule type" value="Genomic_DNA"/>
</dbReference>
<keyword evidence="2" id="KW-1185">Reference proteome</keyword>
<dbReference type="InParanoid" id="A0A1X2HAF0"/>
<evidence type="ECO:0000313" key="1">
    <source>
        <dbReference type="EMBL" id="ORY95070.1"/>
    </source>
</evidence>
<dbReference type="Proteomes" id="UP000242180">
    <property type="component" value="Unassembled WGS sequence"/>
</dbReference>
<comment type="caution">
    <text evidence="1">The sequence shown here is derived from an EMBL/GenBank/DDBJ whole genome shotgun (WGS) entry which is preliminary data.</text>
</comment>
<reference evidence="1 2" key="1">
    <citation type="submission" date="2016-07" db="EMBL/GenBank/DDBJ databases">
        <title>Pervasive Adenine N6-methylation of Active Genes in Fungi.</title>
        <authorList>
            <consortium name="DOE Joint Genome Institute"/>
            <person name="Mondo S.J."/>
            <person name="Dannebaum R.O."/>
            <person name="Kuo R.C."/>
            <person name="Labutti K."/>
            <person name="Haridas S."/>
            <person name="Kuo A."/>
            <person name="Salamov A."/>
            <person name="Ahrendt S.R."/>
            <person name="Lipzen A."/>
            <person name="Sullivan W."/>
            <person name="Andreopoulos W.B."/>
            <person name="Clum A."/>
            <person name="Lindquist E."/>
            <person name="Daum C."/>
            <person name="Ramamoorthy G.K."/>
            <person name="Gryganskyi A."/>
            <person name="Culley D."/>
            <person name="Magnuson J.K."/>
            <person name="James T.Y."/>
            <person name="O'Malley M.A."/>
            <person name="Stajich J.E."/>
            <person name="Spatafora J.W."/>
            <person name="Visel A."/>
            <person name="Grigoriev I.V."/>
        </authorList>
    </citation>
    <scope>NUCLEOTIDE SEQUENCE [LARGE SCALE GENOMIC DNA]</scope>
    <source>
        <strain evidence="1 2">NRRL 2496</strain>
    </source>
</reference>
<proteinExistence type="predicted"/>
<accession>A0A1X2HAF0</accession>
<dbReference type="AlphaFoldDB" id="A0A1X2HAF0"/>
<gene>
    <name evidence="1" type="ORF">BCR43DRAFT_342718</name>
</gene>
<sequence length="160" mass="18710">MNRPNIVSFCFPFLQYRSFDRLFPISNACLFKVKTVMIEVHDCGSAQNALEFNRDREKDRTIKTEDYFAEQGQKLHERKDSQTALDVLGYASVKPKCCMIVPGRCPDDVRFSWFERDSFPIRTSTLSHHGSKTLRVSNLRSFAETTKPSKYTDFWAKWHL</sequence>